<dbReference type="EMBL" id="JAYKXH010000001">
    <property type="protein sequence ID" value="KAK7177204.1"/>
    <property type="molecule type" value="Genomic_DNA"/>
</dbReference>
<sequence length="114" mass="12378">MLCTGGADEGAEALHLGNLLQGEDPGEPTEGAERAEENSLPEDQRAFHVKSKQQVIRVQVKASEDADDATLSALVSDKLQQMLSDQDVTLTWRKQPNGKIFQKKKTSNASTPVC</sequence>
<reference evidence="2 3" key="1">
    <citation type="submission" date="2024-02" db="EMBL/GenBank/DDBJ databases">
        <title>Chromosome-level genome assembly of the Eurasian Minnow (Phoxinus phoxinus).</title>
        <authorList>
            <person name="Oriowo T.O."/>
            <person name="Martin S."/>
            <person name="Stange M."/>
            <person name="Chrysostomakis Y."/>
            <person name="Brown T."/>
            <person name="Winkler S."/>
            <person name="Kukowka S."/>
            <person name="Myers E.W."/>
            <person name="Bohne A."/>
        </authorList>
    </citation>
    <scope>NUCLEOTIDE SEQUENCE [LARGE SCALE GENOMIC DNA]</scope>
    <source>
        <strain evidence="2">ZFMK-TIS-60720</strain>
        <tissue evidence="2">Whole Organism</tissue>
    </source>
</reference>
<feature type="compositionally biased region" description="Basic and acidic residues" evidence="1">
    <location>
        <begin position="31"/>
        <end position="43"/>
    </location>
</feature>
<evidence type="ECO:0000313" key="2">
    <source>
        <dbReference type="EMBL" id="KAK7177204.1"/>
    </source>
</evidence>
<proteinExistence type="predicted"/>
<comment type="caution">
    <text evidence="2">The sequence shown here is derived from an EMBL/GenBank/DDBJ whole genome shotgun (WGS) entry which is preliminary data.</text>
</comment>
<dbReference type="Proteomes" id="UP001364617">
    <property type="component" value="Unassembled WGS sequence"/>
</dbReference>
<protein>
    <submittedName>
        <fullName evidence="2">Uncharacterized protein</fullName>
    </submittedName>
</protein>
<organism evidence="2 3">
    <name type="scientific">Phoxinus phoxinus</name>
    <name type="common">Eurasian minnow</name>
    <dbReference type="NCBI Taxonomy" id="58324"/>
    <lineage>
        <taxon>Eukaryota</taxon>
        <taxon>Metazoa</taxon>
        <taxon>Chordata</taxon>
        <taxon>Craniata</taxon>
        <taxon>Vertebrata</taxon>
        <taxon>Euteleostomi</taxon>
        <taxon>Actinopterygii</taxon>
        <taxon>Neopterygii</taxon>
        <taxon>Teleostei</taxon>
        <taxon>Ostariophysi</taxon>
        <taxon>Cypriniformes</taxon>
        <taxon>Leuciscidae</taxon>
        <taxon>Phoxininae</taxon>
        <taxon>Phoxinus</taxon>
    </lineage>
</organism>
<gene>
    <name evidence="2" type="ORF">R3I93_001248</name>
</gene>
<feature type="region of interest" description="Disordered" evidence="1">
    <location>
        <begin position="1"/>
        <end position="43"/>
    </location>
</feature>
<keyword evidence="3" id="KW-1185">Reference proteome</keyword>
<evidence type="ECO:0000256" key="1">
    <source>
        <dbReference type="SAM" id="MobiDB-lite"/>
    </source>
</evidence>
<name>A0AAN9DN56_9TELE</name>
<evidence type="ECO:0000313" key="3">
    <source>
        <dbReference type="Proteomes" id="UP001364617"/>
    </source>
</evidence>
<accession>A0AAN9DN56</accession>
<dbReference type="AlphaFoldDB" id="A0AAN9DN56"/>